<feature type="domain" description="Carrier" evidence="1">
    <location>
        <begin position="9"/>
        <end position="88"/>
    </location>
</feature>
<proteinExistence type="predicted"/>
<evidence type="ECO:0000313" key="2">
    <source>
        <dbReference type="EMBL" id="TCL43363.1"/>
    </source>
</evidence>
<dbReference type="Proteomes" id="UP000295658">
    <property type="component" value="Unassembled WGS sequence"/>
</dbReference>
<comment type="caution">
    <text evidence="2">The sequence shown here is derived from an EMBL/GenBank/DDBJ whole genome shotgun (WGS) entry which is preliminary data.</text>
</comment>
<dbReference type="SUPFAM" id="SSF47336">
    <property type="entry name" value="ACP-like"/>
    <property type="match status" value="1"/>
</dbReference>
<keyword evidence="3" id="KW-1185">Reference proteome</keyword>
<dbReference type="EMBL" id="SLUL01000029">
    <property type="protein sequence ID" value="TCL43363.1"/>
    <property type="molecule type" value="Genomic_DNA"/>
</dbReference>
<protein>
    <submittedName>
        <fullName evidence="2">Acyl carrier protein</fullName>
    </submittedName>
</protein>
<reference evidence="2 3" key="1">
    <citation type="submission" date="2019-03" db="EMBL/GenBank/DDBJ databases">
        <title>Genomic Encyclopedia of Type Strains, Phase IV (KMG-IV): sequencing the most valuable type-strain genomes for metagenomic binning, comparative biology and taxonomic classification.</title>
        <authorList>
            <person name="Goeker M."/>
        </authorList>
    </citation>
    <scope>NUCLEOTIDE SEQUENCE [LARGE SCALE GENOMIC DNA]</scope>
    <source>
        <strain evidence="2 3">DSM 24979</strain>
    </source>
</reference>
<gene>
    <name evidence="2" type="ORF">EDD69_1292</name>
</gene>
<evidence type="ECO:0000259" key="1">
    <source>
        <dbReference type="PROSITE" id="PS50075"/>
    </source>
</evidence>
<evidence type="ECO:0000313" key="3">
    <source>
        <dbReference type="Proteomes" id="UP000295658"/>
    </source>
</evidence>
<accession>A0A4R1Q6G8</accession>
<sequence length="90" mass="10188">METAKVQKISFEEVEKKVIEVIKEELNIETVNLDSTLKDLDIDSLTFAELLVNLESEFDTEIEVEEALNVQNGDVKVKDFIQAIFGGLNK</sequence>
<organism evidence="2 3">
    <name type="scientific">Thermolongibacillus altinsuensis</name>
    <dbReference type="NCBI Taxonomy" id="575256"/>
    <lineage>
        <taxon>Bacteria</taxon>
        <taxon>Bacillati</taxon>
        <taxon>Bacillota</taxon>
        <taxon>Bacilli</taxon>
        <taxon>Bacillales</taxon>
        <taxon>Anoxybacillaceae</taxon>
        <taxon>Thermolongibacillus</taxon>
    </lineage>
</organism>
<dbReference type="Gene3D" id="1.10.1200.10">
    <property type="entry name" value="ACP-like"/>
    <property type="match status" value="1"/>
</dbReference>
<dbReference type="PROSITE" id="PS50075">
    <property type="entry name" value="CARRIER"/>
    <property type="match status" value="1"/>
</dbReference>
<name>A0A4R1Q6G8_9BACL</name>
<dbReference type="AlphaFoldDB" id="A0A4R1Q6G8"/>
<dbReference type="InterPro" id="IPR036736">
    <property type="entry name" value="ACP-like_sf"/>
</dbReference>
<dbReference type="InterPro" id="IPR009081">
    <property type="entry name" value="PP-bd_ACP"/>
</dbReference>
<dbReference type="RefSeq" id="WP_165871815.1">
    <property type="nucleotide sequence ID" value="NZ_SLUL01000029.1"/>
</dbReference>
<dbReference type="Pfam" id="PF00550">
    <property type="entry name" value="PP-binding"/>
    <property type="match status" value="1"/>
</dbReference>